<protein>
    <submittedName>
        <fullName evidence="5">Transcriptional regulator CpxR</fullName>
    </submittedName>
</protein>
<feature type="domain" description="Response regulatory" evidence="4">
    <location>
        <begin position="3"/>
        <end position="81"/>
    </location>
</feature>
<keyword evidence="2" id="KW-0902">Two-component regulatory system</keyword>
<dbReference type="PANTHER" id="PTHR44591:SF14">
    <property type="entry name" value="PROTEIN PILG"/>
    <property type="match status" value="1"/>
</dbReference>
<dbReference type="InterPro" id="IPR050595">
    <property type="entry name" value="Bact_response_regulator"/>
</dbReference>
<dbReference type="InterPro" id="IPR011006">
    <property type="entry name" value="CheY-like_superfamily"/>
</dbReference>
<reference evidence="6" key="1">
    <citation type="journal article" date="2005" name="Science">
        <title>Life at depth: Photobacterium profundum genome sequence and expression analysis.</title>
        <authorList>
            <person name="Vezzi A."/>
            <person name="Campanaro S."/>
            <person name="D'Angelo M."/>
            <person name="Simonato F."/>
            <person name="Vitulo N."/>
            <person name="Lauro F.M."/>
            <person name="Cestaro A."/>
            <person name="Malacrida G."/>
            <person name="Simionati B."/>
            <person name="Cannata N."/>
            <person name="Romualdi C."/>
            <person name="Bartlett D.H."/>
            <person name="Valle G."/>
        </authorList>
    </citation>
    <scope>NUCLEOTIDE SEQUENCE [LARGE SCALE GENOMIC DNA]</scope>
    <source>
        <strain evidence="6">ATCC BAA-1253 / SS9</strain>
    </source>
</reference>
<dbReference type="Pfam" id="PF00072">
    <property type="entry name" value="Response_reg"/>
    <property type="match status" value="1"/>
</dbReference>
<gene>
    <name evidence="5" type="primary">Y0067</name>
    <name evidence="5" type="ordered locus">PBPRA0232</name>
</gene>
<feature type="modified residue" description="4-aspartylphosphate" evidence="3">
    <location>
        <position position="51"/>
    </location>
</feature>
<evidence type="ECO:0000256" key="1">
    <source>
        <dbReference type="ARBA" id="ARBA00022553"/>
    </source>
</evidence>
<dbReference type="InterPro" id="IPR001789">
    <property type="entry name" value="Sig_transdc_resp-reg_receiver"/>
</dbReference>
<evidence type="ECO:0000313" key="5">
    <source>
        <dbReference type="EMBL" id="CAG18671.1"/>
    </source>
</evidence>
<organism evidence="5 6">
    <name type="scientific">Photobacterium profundum (strain SS9)</name>
    <dbReference type="NCBI Taxonomy" id="298386"/>
    <lineage>
        <taxon>Bacteria</taxon>
        <taxon>Pseudomonadati</taxon>
        <taxon>Pseudomonadota</taxon>
        <taxon>Gammaproteobacteria</taxon>
        <taxon>Vibrionales</taxon>
        <taxon>Vibrionaceae</taxon>
        <taxon>Photobacterium</taxon>
    </lineage>
</organism>
<dbReference type="Proteomes" id="UP000000593">
    <property type="component" value="Chromosome 1"/>
</dbReference>
<dbReference type="HOGENOM" id="CLU_000445_69_9_6"/>
<evidence type="ECO:0000256" key="3">
    <source>
        <dbReference type="PROSITE-ProRule" id="PRU00169"/>
    </source>
</evidence>
<evidence type="ECO:0000313" key="6">
    <source>
        <dbReference type="Proteomes" id="UP000000593"/>
    </source>
</evidence>
<dbReference type="EMBL" id="CR378663">
    <property type="protein sequence ID" value="CAG18671.1"/>
    <property type="molecule type" value="Genomic_DNA"/>
</dbReference>
<dbReference type="STRING" id="298386.PBPRA0232"/>
<dbReference type="eggNOG" id="COG0745">
    <property type="taxonomic scope" value="Bacteria"/>
</dbReference>
<dbReference type="SMART" id="SM00448">
    <property type="entry name" value="REC"/>
    <property type="match status" value="1"/>
</dbReference>
<evidence type="ECO:0000256" key="2">
    <source>
        <dbReference type="ARBA" id="ARBA00023012"/>
    </source>
</evidence>
<evidence type="ECO:0000259" key="4">
    <source>
        <dbReference type="PROSITE" id="PS50110"/>
    </source>
</evidence>
<dbReference type="AlphaFoldDB" id="Q6LVK4"/>
<dbReference type="PROSITE" id="PS50110">
    <property type="entry name" value="RESPONSE_REGULATORY"/>
    <property type="match status" value="1"/>
</dbReference>
<dbReference type="SUPFAM" id="SSF52172">
    <property type="entry name" value="CheY-like"/>
    <property type="match status" value="1"/>
</dbReference>
<keyword evidence="6" id="KW-1185">Reference proteome</keyword>
<keyword evidence="1 3" id="KW-0597">Phosphoprotein</keyword>
<dbReference type="GO" id="GO:0000160">
    <property type="term" value="P:phosphorelay signal transduction system"/>
    <property type="evidence" value="ECO:0007669"/>
    <property type="project" value="UniProtKB-KW"/>
</dbReference>
<proteinExistence type="predicted"/>
<dbReference type="PANTHER" id="PTHR44591">
    <property type="entry name" value="STRESS RESPONSE REGULATOR PROTEIN 1"/>
    <property type="match status" value="1"/>
</dbReference>
<dbReference type="KEGG" id="ppr:PBPRA0232"/>
<name>Q6LVK4_PHOPR</name>
<sequence length="81" mass="9010">MAKILLVDDDIELTSLLTDILEMEGFDIVEANNGIEGLEKIDSSIDLILLDVMMPKMNGTQMLRKLRESFATPSIDANGKR</sequence>
<accession>Q6LVK4</accession>
<dbReference type="Gene3D" id="3.40.50.2300">
    <property type="match status" value="1"/>
</dbReference>